<dbReference type="AlphaFoldDB" id="A0AAE0HA89"/>
<reference evidence="9" key="1">
    <citation type="journal article" date="2023" name="Mol. Phylogenet. Evol.">
        <title>Genome-scale phylogeny and comparative genomics of the fungal order Sordariales.</title>
        <authorList>
            <person name="Hensen N."/>
            <person name="Bonometti L."/>
            <person name="Westerberg I."/>
            <person name="Brannstrom I.O."/>
            <person name="Guillou S."/>
            <person name="Cros-Aarteil S."/>
            <person name="Calhoun S."/>
            <person name="Haridas S."/>
            <person name="Kuo A."/>
            <person name="Mondo S."/>
            <person name="Pangilinan J."/>
            <person name="Riley R."/>
            <person name="LaButti K."/>
            <person name="Andreopoulos B."/>
            <person name="Lipzen A."/>
            <person name="Chen C."/>
            <person name="Yan M."/>
            <person name="Daum C."/>
            <person name="Ng V."/>
            <person name="Clum A."/>
            <person name="Steindorff A."/>
            <person name="Ohm R.A."/>
            <person name="Martin F."/>
            <person name="Silar P."/>
            <person name="Natvig D.O."/>
            <person name="Lalanne C."/>
            <person name="Gautier V."/>
            <person name="Ament-Velasquez S.L."/>
            <person name="Kruys A."/>
            <person name="Hutchinson M.I."/>
            <person name="Powell A.J."/>
            <person name="Barry K."/>
            <person name="Miller A.N."/>
            <person name="Grigoriev I.V."/>
            <person name="Debuchy R."/>
            <person name="Gladieux P."/>
            <person name="Hiltunen Thoren M."/>
            <person name="Johannesson H."/>
        </authorList>
    </citation>
    <scope>NUCLEOTIDE SEQUENCE</scope>
    <source>
        <strain evidence="9">CBS 168.71</strain>
    </source>
</reference>
<evidence type="ECO:0000256" key="1">
    <source>
        <dbReference type="ARBA" id="ARBA00004477"/>
    </source>
</evidence>
<feature type="compositionally biased region" description="Basic and acidic residues" evidence="7">
    <location>
        <begin position="292"/>
        <end position="301"/>
    </location>
</feature>
<feature type="compositionally biased region" description="Basic and acidic residues" evidence="7">
    <location>
        <begin position="355"/>
        <end position="365"/>
    </location>
</feature>
<evidence type="ECO:0000256" key="2">
    <source>
        <dbReference type="ARBA" id="ARBA00022692"/>
    </source>
</evidence>
<evidence type="ECO:0000313" key="9">
    <source>
        <dbReference type="EMBL" id="KAK3292575.1"/>
    </source>
</evidence>
<dbReference type="PANTHER" id="PTHR21212">
    <property type="entry name" value="BERNARDINELLI-SEIP CONGENITAL LIPODYSTROPHY 2 HOMOLOG BSCL2 PROTEIN"/>
    <property type="match status" value="1"/>
</dbReference>
<evidence type="ECO:0000256" key="5">
    <source>
        <dbReference type="ARBA" id="ARBA00023098"/>
    </source>
</evidence>
<dbReference type="CDD" id="cd23995">
    <property type="entry name" value="Seipin_BSCL2_like"/>
    <property type="match status" value="1"/>
</dbReference>
<feature type="compositionally biased region" description="Basic and acidic residues" evidence="7">
    <location>
        <begin position="323"/>
        <end position="336"/>
    </location>
</feature>
<feature type="compositionally biased region" description="Basic and acidic residues" evidence="7">
    <location>
        <begin position="265"/>
        <end position="281"/>
    </location>
</feature>
<sequence length="365" mass="38539">MLALHLLSPSGTASDAIPITTPKTIPYLLPARPLSDSSAQEPPSSSSSSSSWHSLDALLQPTRLDLPSFLASHTIVHTTARPALIPYVDPLASLASRVLFLGYHLLAPRGAAAVRLTVPMAEGLAFAVPRRDAARVLPDSLLLEVQAGQAIQVYDARVTLVARLRGLQGFMYRWRVTAFVLFTAAFWMTEMVVMAVVLVVVGVKLGGRGEEGDGEEGKEGKDGGEDGNGASGDAGDAGDTGGYGDTDEYGDNGDQSGGSEDDEKGDLGTEVAKDRERRIKAEGSLSSAPETRTVKKEEEGARSMADVPSYPTGSSTEAGDEDEGKREEGPESKDTGTRSSSSQVTEGVARRRFLLSREDNSVSGD</sequence>
<keyword evidence="6 8" id="KW-0472">Membrane</keyword>
<accession>A0AAE0HA89</accession>
<dbReference type="EMBL" id="JAUEPN010000007">
    <property type="protein sequence ID" value="KAK3292575.1"/>
    <property type="molecule type" value="Genomic_DNA"/>
</dbReference>
<evidence type="ECO:0000256" key="3">
    <source>
        <dbReference type="ARBA" id="ARBA00022824"/>
    </source>
</evidence>
<dbReference type="GO" id="GO:0006629">
    <property type="term" value="P:lipid metabolic process"/>
    <property type="evidence" value="ECO:0007669"/>
    <property type="project" value="UniProtKB-KW"/>
</dbReference>
<feature type="region of interest" description="Disordered" evidence="7">
    <location>
        <begin position="32"/>
        <end position="52"/>
    </location>
</feature>
<dbReference type="PANTHER" id="PTHR21212:SF0">
    <property type="entry name" value="SEIPIN"/>
    <property type="match status" value="1"/>
</dbReference>
<name>A0AAE0HA89_9PEZI</name>
<keyword evidence="2 8" id="KW-0812">Transmembrane</keyword>
<dbReference type="InterPro" id="IPR009617">
    <property type="entry name" value="Seipin"/>
</dbReference>
<comment type="subcellular location">
    <subcellularLocation>
        <location evidence="1">Endoplasmic reticulum membrane</location>
        <topology evidence="1">Multi-pass membrane protein</topology>
    </subcellularLocation>
</comment>
<reference evidence="9" key="2">
    <citation type="submission" date="2023-06" db="EMBL/GenBank/DDBJ databases">
        <authorList>
            <consortium name="Lawrence Berkeley National Laboratory"/>
            <person name="Haridas S."/>
            <person name="Hensen N."/>
            <person name="Bonometti L."/>
            <person name="Westerberg I."/>
            <person name="Brannstrom I.O."/>
            <person name="Guillou S."/>
            <person name="Cros-Aarteil S."/>
            <person name="Calhoun S."/>
            <person name="Kuo A."/>
            <person name="Mondo S."/>
            <person name="Pangilinan J."/>
            <person name="Riley R."/>
            <person name="Labutti K."/>
            <person name="Andreopoulos B."/>
            <person name="Lipzen A."/>
            <person name="Chen C."/>
            <person name="Yanf M."/>
            <person name="Daum C."/>
            <person name="Ng V."/>
            <person name="Clum A."/>
            <person name="Steindorff A."/>
            <person name="Ohm R."/>
            <person name="Martin F."/>
            <person name="Silar P."/>
            <person name="Natvig D."/>
            <person name="Lalanne C."/>
            <person name="Gautier V."/>
            <person name="Ament-Velasquez S.L."/>
            <person name="Kruys A."/>
            <person name="Hutchinson M.I."/>
            <person name="Powell A.J."/>
            <person name="Barry K."/>
            <person name="Miller A.N."/>
            <person name="Grigoriev I.V."/>
            <person name="Debuchy R."/>
            <person name="Gladieux P."/>
            <person name="Thoren M.H."/>
            <person name="Johannesson H."/>
        </authorList>
    </citation>
    <scope>NUCLEOTIDE SEQUENCE</scope>
    <source>
        <strain evidence="9">CBS 168.71</strain>
    </source>
</reference>
<feature type="region of interest" description="Disordered" evidence="7">
    <location>
        <begin position="208"/>
        <end position="365"/>
    </location>
</feature>
<keyword evidence="3" id="KW-0256">Endoplasmic reticulum</keyword>
<evidence type="ECO:0000256" key="6">
    <source>
        <dbReference type="ARBA" id="ARBA00023136"/>
    </source>
</evidence>
<gene>
    <name evidence="9" type="ORF">B0H64DRAFT_347537</name>
</gene>
<protein>
    <submittedName>
        <fullName evidence="9">Adipose-regulatory protein-domain-containing protein</fullName>
    </submittedName>
</protein>
<evidence type="ECO:0000256" key="7">
    <source>
        <dbReference type="SAM" id="MobiDB-lite"/>
    </source>
</evidence>
<dbReference type="Proteomes" id="UP001278766">
    <property type="component" value="Unassembled WGS sequence"/>
</dbReference>
<dbReference type="GeneID" id="87838314"/>
<evidence type="ECO:0000313" key="10">
    <source>
        <dbReference type="Proteomes" id="UP001278766"/>
    </source>
</evidence>
<organism evidence="9 10">
    <name type="scientific">Chaetomium fimeti</name>
    <dbReference type="NCBI Taxonomy" id="1854472"/>
    <lineage>
        <taxon>Eukaryota</taxon>
        <taxon>Fungi</taxon>
        <taxon>Dikarya</taxon>
        <taxon>Ascomycota</taxon>
        <taxon>Pezizomycotina</taxon>
        <taxon>Sordariomycetes</taxon>
        <taxon>Sordariomycetidae</taxon>
        <taxon>Sordariales</taxon>
        <taxon>Chaetomiaceae</taxon>
        <taxon>Chaetomium</taxon>
    </lineage>
</organism>
<evidence type="ECO:0000256" key="4">
    <source>
        <dbReference type="ARBA" id="ARBA00022989"/>
    </source>
</evidence>
<proteinExistence type="predicted"/>
<comment type="caution">
    <text evidence="9">The sequence shown here is derived from an EMBL/GenBank/DDBJ whole genome shotgun (WGS) entry which is preliminary data.</text>
</comment>
<keyword evidence="10" id="KW-1185">Reference proteome</keyword>
<feature type="compositionally biased region" description="Basic and acidic residues" evidence="7">
    <location>
        <begin position="208"/>
        <end position="224"/>
    </location>
</feature>
<dbReference type="RefSeq" id="XP_062656089.1">
    <property type="nucleotide sequence ID" value="XM_062801366.1"/>
</dbReference>
<keyword evidence="4 8" id="KW-1133">Transmembrane helix</keyword>
<keyword evidence="5" id="KW-0443">Lipid metabolism</keyword>
<dbReference type="GO" id="GO:0140042">
    <property type="term" value="P:lipid droplet formation"/>
    <property type="evidence" value="ECO:0007669"/>
    <property type="project" value="UniProtKB-ARBA"/>
</dbReference>
<feature type="compositionally biased region" description="Low complexity" evidence="7">
    <location>
        <begin position="35"/>
        <end position="52"/>
    </location>
</feature>
<feature type="transmembrane region" description="Helical" evidence="8">
    <location>
        <begin position="178"/>
        <end position="201"/>
    </location>
</feature>
<dbReference type="GO" id="GO:0005789">
    <property type="term" value="C:endoplasmic reticulum membrane"/>
    <property type="evidence" value="ECO:0007669"/>
    <property type="project" value="UniProtKB-SubCell"/>
</dbReference>
<dbReference type="Pfam" id="PF06775">
    <property type="entry name" value="Seipin"/>
    <property type="match status" value="1"/>
</dbReference>
<evidence type="ECO:0000256" key="8">
    <source>
        <dbReference type="SAM" id="Phobius"/>
    </source>
</evidence>